<name>A0A1G8TSZ2_9EURY</name>
<evidence type="ECO:0000313" key="1">
    <source>
        <dbReference type="EMBL" id="SDJ44537.1"/>
    </source>
</evidence>
<dbReference type="EMBL" id="FNFE01000001">
    <property type="protein sequence ID" value="SDJ44537.1"/>
    <property type="molecule type" value="Genomic_DNA"/>
</dbReference>
<dbReference type="Proteomes" id="UP000198882">
    <property type="component" value="Unassembled WGS sequence"/>
</dbReference>
<keyword evidence="2" id="KW-1185">Reference proteome</keyword>
<accession>A0A1G8TSZ2</accession>
<proteinExistence type="predicted"/>
<organism evidence="1 2">
    <name type="scientific">Natronorubrum texcoconense</name>
    <dbReference type="NCBI Taxonomy" id="1095776"/>
    <lineage>
        <taxon>Archaea</taxon>
        <taxon>Methanobacteriati</taxon>
        <taxon>Methanobacteriota</taxon>
        <taxon>Stenosarchaea group</taxon>
        <taxon>Halobacteria</taxon>
        <taxon>Halobacteriales</taxon>
        <taxon>Natrialbaceae</taxon>
        <taxon>Natronorubrum</taxon>
    </lineage>
</organism>
<sequence>MADGDENRRSIAMCEECGALYAALEISEDDYRPIGRRDGCQCGSLEFTPVDESVSDIDLEGDVTDE</sequence>
<reference evidence="2" key="1">
    <citation type="submission" date="2016-10" db="EMBL/GenBank/DDBJ databases">
        <authorList>
            <person name="Varghese N."/>
            <person name="Submissions S."/>
        </authorList>
    </citation>
    <scope>NUCLEOTIDE SEQUENCE [LARGE SCALE GENOMIC DNA]</scope>
    <source>
        <strain evidence="2">B4,CECT 8067,JCM 17497</strain>
    </source>
</reference>
<evidence type="ECO:0000313" key="2">
    <source>
        <dbReference type="Proteomes" id="UP000198882"/>
    </source>
</evidence>
<dbReference type="AlphaFoldDB" id="A0A1G8TSZ2"/>
<protein>
    <submittedName>
        <fullName evidence="1">Uncharacterized protein</fullName>
    </submittedName>
</protein>
<dbReference type="OrthoDB" id="160524at2157"/>
<gene>
    <name evidence="1" type="ORF">SAMN04515672_0588</name>
</gene>